<dbReference type="AlphaFoldDB" id="A0A1V0UXZ1"/>
<dbReference type="GO" id="GO:0044550">
    <property type="term" value="P:secondary metabolite biosynthetic process"/>
    <property type="evidence" value="ECO:0007669"/>
    <property type="project" value="TreeGrafter"/>
</dbReference>
<dbReference type="PANTHER" id="PTHR45527:SF1">
    <property type="entry name" value="FATTY ACID SYNTHASE"/>
    <property type="match status" value="1"/>
</dbReference>
<evidence type="ECO:0000256" key="1">
    <source>
        <dbReference type="ARBA" id="ARBA00022737"/>
    </source>
</evidence>
<sequence length="202" mass="23189">MHMDQQKQAYVLQPEPHQGNGVRQVISLLVRQFVIRRYIFWMITCSQTVAPGESGQLCVSGVGLARGYLNRPELTAEKFIDNPFIPGEKLYCTGDYARWLPDGNIEYHSRTDHQVKIRGYRIELGEIEAVLQKYTGISEAAVIVKKDRQREPFLSAYYVAKKEIPGHLLRSYMEKRITSLYGSLSFSLYREYAANCERKSGS</sequence>
<dbReference type="Gene3D" id="2.30.38.10">
    <property type="entry name" value="Luciferase, Domain 3"/>
    <property type="match status" value="1"/>
</dbReference>
<keyword evidence="1" id="KW-0677">Repeat</keyword>
<reference evidence="2 3" key="1">
    <citation type="submission" date="2017-03" db="EMBL/GenBank/DDBJ databases">
        <title>Paenibacillus larvae genome sequencing.</title>
        <authorList>
            <person name="Dingman D.W."/>
        </authorList>
    </citation>
    <scope>NUCLEOTIDE SEQUENCE [LARGE SCALE GENOMIC DNA]</scope>
    <source>
        <strain evidence="2 3">SAG 10367</strain>
    </source>
</reference>
<dbReference type="GO" id="GO:0005829">
    <property type="term" value="C:cytosol"/>
    <property type="evidence" value="ECO:0007669"/>
    <property type="project" value="TreeGrafter"/>
</dbReference>
<evidence type="ECO:0000313" key="2">
    <source>
        <dbReference type="EMBL" id="ARF70052.1"/>
    </source>
</evidence>
<protein>
    <submittedName>
        <fullName evidence="2">Uncharacterized protein</fullName>
    </submittedName>
</protein>
<evidence type="ECO:0000313" key="3">
    <source>
        <dbReference type="Proteomes" id="UP000192727"/>
    </source>
</evidence>
<organism evidence="2 3">
    <name type="scientific">Paenibacillus larvae subsp. pulvifaciens</name>
    <dbReference type="NCBI Taxonomy" id="1477"/>
    <lineage>
        <taxon>Bacteria</taxon>
        <taxon>Bacillati</taxon>
        <taxon>Bacillota</taxon>
        <taxon>Bacilli</taxon>
        <taxon>Bacillales</taxon>
        <taxon>Paenibacillaceae</taxon>
        <taxon>Paenibacillus</taxon>
    </lineage>
</organism>
<dbReference type="Gene3D" id="3.30.300.30">
    <property type="match status" value="1"/>
</dbReference>
<dbReference type="PANTHER" id="PTHR45527">
    <property type="entry name" value="NONRIBOSOMAL PEPTIDE SYNTHETASE"/>
    <property type="match status" value="1"/>
</dbReference>
<dbReference type="GO" id="GO:0043041">
    <property type="term" value="P:amino acid activation for nonribosomal peptide biosynthetic process"/>
    <property type="evidence" value="ECO:0007669"/>
    <property type="project" value="TreeGrafter"/>
</dbReference>
<gene>
    <name evidence="2" type="ORF">B7C51_22675</name>
</gene>
<dbReference type="GO" id="GO:0031177">
    <property type="term" value="F:phosphopantetheine binding"/>
    <property type="evidence" value="ECO:0007669"/>
    <property type="project" value="TreeGrafter"/>
</dbReference>
<dbReference type="InterPro" id="IPR045851">
    <property type="entry name" value="AMP-bd_C_sf"/>
</dbReference>
<proteinExistence type="predicted"/>
<name>A0A1V0UXZ1_9BACL</name>
<dbReference type="SUPFAM" id="SSF56801">
    <property type="entry name" value="Acetyl-CoA synthetase-like"/>
    <property type="match status" value="1"/>
</dbReference>
<dbReference type="Proteomes" id="UP000192727">
    <property type="component" value="Chromosome"/>
</dbReference>
<accession>A0A1V0UXZ1</accession>
<dbReference type="EMBL" id="CP020557">
    <property type="protein sequence ID" value="ARF70052.1"/>
    <property type="molecule type" value="Genomic_DNA"/>
</dbReference>